<keyword evidence="7" id="KW-1185">Reference proteome</keyword>
<evidence type="ECO:0000256" key="3">
    <source>
        <dbReference type="ARBA" id="ARBA00023125"/>
    </source>
</evidence>
<evidence type="ECO:0000256" key="4">
    <source>
        <dbReference type="ARBA" id="ARBA00023163"/>
    </source>
</evidence>
<dbReference type="CDD" id="cd05466">
    <property type="entry name" value="PBP2_LTTR_substrate"/>
    <property type="match status" value="1"/>
</dbReference>
<keyword evidence="3" id="KW-0238">DNA-binding</keyword>
<evidence type="ECO:0000256" key="1">
    <source>
        <dbReference type="ARBA" id="ARBA00009437"/>
    </source>
</evidence>
<dbReference type="PROSITE" id="PS50931">
    <property type="entry name" value="HTH_LYSR"/>
    <property type="match status" value="1"/>
</dbReference>
<dbReference type="AlphaFoldDB" id="B3E6S3"/>
<dbReference type="eggNOG" id="COG0583">
    <property type="taxonomic scope" value="Bacteria"/>
</dbReference>
<gene>
    <name evidence="6" type="ordered locus">Glov_1176</name>
</gene>
<dbReference type="SUPFAM" id="SSF46785">
    <property type="entry name" value="Winged helix' DNA-binding domain"/>
    <property type="match status" value="1"/>
</dbReference>
<dbReference type="GO" id="GO:0003700">
    <property type="term" value="F:DNA-binding transcription factor activity"/>
    <property type="evidence" value="ECO:0007669"/>
    <property type="project" value="InterPro"/>
</dbReference>
<protein>
    <submittedName>
        <fullName evidence="6">Transcriptional regulator, LysR family</fullName>
    </submittedName>
</protein>
<dbReference type="InterPro" id="IPR005119">
    <property type="entry name" value="LysR_subst-bd"/>
</dbReference>
<evidence type="ECO:0000256" key="2">
    <source>
        <dbReference type="ARBA" id="ARBA00023015"/>
    </source>
</evidence>
<dbReference type="Proteomes" id="UP000002420">
    <property type="component" value="Chromosome"/>
</dbReference>
<comment type="similarity">
    <text evidence="1">Belongs to the LysR transcriptional regulatory family.</text>
</comment>
<dbReference type="RefSeq" id="WP_012469247.1">
    <property type="nucleotide sequence ID" value="NC_010814.1"/>
</dbReference>
<dbReference type="KEGG" id="glo:Glov_1176"/>
<dbReference type="STRING" id="398767.Glov_1176"/>
<reference evidence="6 7" key="1">
    <citation type="submission" date="2008-05" db="EMBL/GenBank/DDBJ databases">
        <title>Complete sequence of chromosome of Geobacter lovleyi SZ.</title>
        <authorList>
            <consortium name="US DOE Joint Genome Institute"/>
            <person name="Lucas S."/>
            <person name="Copeland A."/>
            <person name="Lapidus A."/>
            <person name="Glavina del Rio T."/>
            <person name="Dalin E."/>
            <person name="Tice H."/>
            <person name="Bruce D."/>
            <person name="Goodwin L."/>
            <person name="Pitluck S."/>
            <person name="Chertkov O."/>
            <person name="Meincke L."/>
            <person name="Brettin T."/>
            <person name="Detter J.C."/>
            <person name="Han C."/>
            <person name="Tapia R."/>
            <person name="Kuske C.R."/>
            <person name="Schmutz J."/>
            <person name="Larimer F."/>
            <person name="Land M."/>
            <person name="Hauser L."/>
            <person name="Kyrpides N."/>
            <person name="Mikhailova N."/>
            <person name="Sung Y."/>
            <person name="Fletcher K.E."/>
            <person name="Ritalahti K.M."/>
            <person name="Loeffler F.E."/>
            <person name="Richardson P."/>
        </authorList>
    </citation>
    <scope>NUCLEOTIDE SEQUENCE [LARGE SCALE GENOMIC DNA]</scope>
    <source>
        <strain evidence="7">ATCC BAA-1151 / DSM 17278 / SZ</strain>
    </source>
</reference>
<name>B3E6S3_TRIL1</name>
<dbReference type="GO" id="GO:0000976">
    <property type="term" value="F:transcription cis-regulatory region binding"/>
    <property type="evidence" value="ECO:0007669"/>
    <property type="project" value="TreeGrafter"/>
</dbReference>
<proteinExistence type="inferred from homology"/>
<dbReference type="Gene3D" id="3.40.190.10">
    <property type="entry name" value="Periplasmic binding protein-like II"/>
    <property type="match status" value="2"/>
</dbReference>
<organism evidence="6 7">
    <name type="scientific">Trichlorobacter lovleyi (strain ATCC BAA-1151 / DSM 17278 / SZ)</name>
    <name type="common">Geobacter lovleyi</name>
    <dbReference type="NCBI Taxonomy" id="398767"/>
    <lineage>
        <taxon>Bacteria</taxon>
        <taxon>Pseudomonadati</taxon>
        <taxon>Thermodesulfobacteriota</taxon>
        <taxon>Desulfuromonadia</taxon>
        <taxon>Geobacterales</taxon>
        <taxon>Geobacteraceae</taxon>
        <taxon>Trichlorobacter</taxon>
    </lineage>
</organism>
<dbReference type="Pfam" id="PF03466">
    <property type="entry name" value="LysR_substrate"/>
    <property type="match status" value="1"/>
</dbReference>
<dbReference type="InterPro" id="IPR000847">
    <property type="entry name" value="LysR_HTH_N"/>
</dbReference>
<dbReference type="PANTHER" id="PTHR30126">
    <property type="entry name" value="HTH-TYPE TRANSCRIPTIONAL REGULATOR"/>
    <property type="match status" value="1"/>
</dbReference>
<dbReference type="NCBIfam" id="NF041036">
    <property type="entry name" value="decaheme_TF"/>
    <property type="match status" value="1"/>
</dbReference>
<dbReference type="Pfam" id="PF00126">
    <property type="entry name" value="HTH_1"/>
    <property type="match status" value="1"/>
</dbReference>
<sequence>MELVYLRTFVESLEAGSFSKAADALCVTQSAVSRRIKFLEDQYGYPLLDRSGPVLVATEAGKIVLDKARQLLSIEDELLKGLKGIGKRDGLSFCCTPGFGTAFLPRVVRELLQTSSEMHNMQFFLDMPDLVLAGVQDGRFDIGLLEHCEQFDFSELQVLQLPDDDVLFVSSPALDIPSGEVTVAQLGQHTLFSRRAECCSTKFLSFNLKKIGLDETAFPSRVVYDDLHQIIASTVDGLGIAFTARSLVAEQIAAGKLRSHQVQGFMHARRRSLVFRPCFVSNPLADLLIQEVQRCFE</sequence>
<dbReference type="EMBL" id="CP001089">
    <property type="protein sequence ID" value="ACD94898.1"/>
    <property type="molecule type" value="Genomic_DNA"/>
</dbReference>
<dbReference type="InterPro" id="IPR036388">
    <property type="entry name" value="WH-like_DNA-bd_sf"/>
</dbReference>
<dbReference type="PRINTS" id="PR00039">
    <property type="entry name" value="HTHLYSR"/>
</dbReference>
<evidence type="ECO:0000259" key="5">
    <source>
        <dbReference type="PROSITE" id="PS50931"/>
    </source>
</evidence>
<evidence type="ECO:0000313" key="7">
    <source>
        <dbReference type="Proteomes" id="UP000002420"/>
    </source>
</evidence>
<dbReference type="SUPFAM" id="SSF53850">
    <property type="entry name" value="Periplasmic binding protein-like II"/>
    <property type="match status" value="1"/>
</dbReference>
<dbReference type="Gene3D" id="1.10.10.10">
    <property type="entry name" value="Winged helix-like DNA-binding domain superfamily/Winged helix DNA-binding domain"/>
    <property type="match status" value="1"/>
</dbReference>
<dbReference type="PANTHER" id="PTHR30126:SF91">
    <property type="entry name" value="LYSR FAMILY TRANSCRIPTIONAL REGULATOR"/>
    <property type="match status" value="1"/>
</dbReference>
<dbReference type="HOGENOM" id="CLU_039613_6_1_7"/>
<feature type="domain" description="HTH lysR-type" evidence="5">
    <location>
        <begin position="1"/>
        <end position="58"/>
    </location>
</feature>
<dbReference type="InterPro" id="IPR036390">
    <property type="entry name" value="WH_DNA-bd_sf"/>
</dbReference>
<accession>B3E6S3</accession>
<keyword evidence="4" id="KW-0804">Transcription</keyword>
<keyword evidence="2" id="KW-0805">Transcription regulation</keyword>
<evidence type="ECO:0000313" key="6">
    <source>
        <dbReference type="EMBL" id="ACD94898.1"/>
    </source>
</evidence>